<keyword evidence="5" id="KW-1185">Reference proteome</keyword>
<dbReference type="RefSeq" id="WP_407031636.1">
    <property type="nucleotide sequence ID" value="NZ_JAQGEF010000011.1"/>
</dbReference>
<reference evidence="4 5" key="1">
    <citation type="submission" date="2022-12" db="EMBL/GenBank/DDBJ databases">
        <title>Chitinophagaceae gen. sp. nov., a new member of the family Chitinophagaceae, isolated from soil in a chemical factory.</title>
        <authorList>
            <person name="Ke Z."/>
        </authorList>
    </citation>
    <scope>NUCLEOTIDE SEQUENCE [LARGE SCALE GENOMIC DNA]</scope>
    <source>
        <strain evidence="4 5">LY-5</strain>
    </source>
</reference>
<evidence type="ECO:0000313" key="4">
    <source>
        <dbReference type="EMBL" id="MDA3615311.1"/>
    </source>
</evidence>
<comment type="similarity">
    <text evidence="1 2">Belongs to the small heat shock protein (HSP20) family.</text>
</comment>
<dbReference type="EMBL" id="JAQGEF010000011">
    <property type="protein sequence ID" value="MDA3615311.1"/>
    <property type="molecule type" value="Genomic_DNA"/>
</dbReference>
<dbReference type="CDD" id="cd06464">
    <property type="entry name" value="ACD_sHsps-like"/>
    <property type="match status" value="1"/>
</dbReference>
<evidence type="ECO:0000259" key="3">
    <source>
        <dbReference type="PROSITE" id="PS01031"/>
    </source>
</evidence>
<comment type="caution">
    <text evidence="4">The sequence shown here is derived from an EMBL/GenBank/DDBJ whole genome shotgun (WGS) entry which is preliminary data.</text>
</comment>
<name>A0ABT4UKF3_9BACT</name>
<evidence type="ECO:0000256" key="2">
    <source>
        <dbReference type="RuleBase" id="RU003616"/>
    </source>
</evidence>
<dbReference type="InterPro" id="IPR002068">
    <property type="entry name" value="A-crystallin/Hsp20_dom"/>
</dbReference>
<dbReference type="Gene3D" id="2.60.40.790">
    <property type="match status" value="1"/>
</dbReference>
<evidence type="ECO:0000313" key="5">
    <source>
        <dbReference type="Proteomes" id="UP001210231"/>
    </source>
</evidence>
<protein>
    <submittedName>
        <fullName evidence="4">Hsp20/alpha crystallin family protein</fullName>
    </submittedName>
</protein>
<dbReference type="PANTHER" id="PTHR11527">
    <property type="entry name" value="HEAT-SHOCK PROTEIN 20 FAMILY MEMBER"/>
    <property type="match status" value="1"/>
</dbReference>
<dbReference type="InterPro" id="IPR031107">
    <property type="entry name" value="Small_HSP"/>
</dbReference>
<dbReference type="PROSITE" id="PS01031">
    <property type="entry name" value="SHSP"/>
    <property type="match status" value="1"/>
</dbReference>
<accession>A0ABT4UKF3</accession>
<dbReference type="Proteomes" id="UP001210231">
    <property type="component" value="Unassembled WGS sequence"/>
</dbReference>
<feature type="domain" description="SHSP" evidence="3">
    <location>
        <begin position="35"/>
        <end position="147"/>
    </location>
</feature>
<sequence length="147" mass="16606">MAILKVNNQGAVRNWNGIFNDLFGDFETSNPNFGLNRNGTQIPVNIEEKEGAFEVSLLAAGRNKENFGLNVENQVLTISYNDEKGNEAVNQKMLRKEFGTYNFKRSFNLDEKVNTDAISARYENGILYVTLPKKEEVKPVSKQIAIQ</sequence>
<dbReference type="InterPro" id="IPR008978">
    <property type="entry name" value="HSP20-like_chaperone"/>
</dbReference>
<dbReference type="SUPFAM" id="SSF49764">
    <property type="entry name" value="HSP20-like chaperones"/>
    <property type="match status" value="1"/>
</dbReference>
<dbReference type="Pfam" id="PF00011">
    <property type="entry name" value="HSP20"/>
    <property type="match status" value="1"/>
</dbReference>
<gene>
    <name evidence="4" type="ORF">O3P16_10870</name>
</gene>
<proteinExistence type="inferred from homology"/>
<organism evidence="4 5">
    <name type="scientific">Polluticaenibacter yanchengensis</name>
    <dbReference type="NCBI Taxonomy" id="3014562"/>
    <lineage>
        <taxon>Bacteria</taxon>
        <taxon>Pseudomonadati</taxon>
        <taxon>Bacteroidota</taxon>
        <taxon>Chitinophagia</taxon>
        <taxon>Chitinophagales</taxon>
        <taxon>Chitinophagaceae</taxon>
        <taxon>Polluticaenibacter</taxon>
    </lineage>
</organism>
<evidence type="ECO:0000256" key="1">
    <source>
        <dbReference type="PROSITE-ProRule" id="PRU00285"/>
    </source>
</evidence>